<reference evidence="2 3" key="2">
    <citation type="submission" date="2019-01" db="EMBL/GenBank/DDBJ databases">
        <title>Tautonia sociabilis, a novel thermotolerant planctomycete of Isosphaeraceae family, isolated from a 4000 m deep subterranean habitat.</title>
        <authorList>
            <person name="Kovaleva O.L."/>
            <person name="Elcheninov A.G."/>
            <person name="Van Heerden E."/>
            <person name="Toshchakov S.V."/>
            <person name="Novikov A."/>
            <person name="Bonch-Osmolovskaya E.A."/>
            <person name="Kublanov I.V."/>
        </authorList>
    </citation>
    <scope>NUCLEOTIDE SEQUENCE [LARGE SCALE GENOMIC DNA]</scope>
    <source>
        <strain evidence="2 3">GM2012</strain>
    </source>
</reference>
<evidence type="ECO:0000256" key="1">
    <source>
        <dbReference type="SAM" id="Phobius"/>
    </source>
</evidence>
<keyword evidence="1" id="KW-1133">Transmembrane helix</keyword>
<accession>A0A432MG43</accession>
<comment type="caution">
    <text evidence="2">The sequence shown here is derived from an EMBL/GenBank/DDBJ whole genome shotgun (WGS) entry which is preliminary data.</text>
</comment>
<dbReference type="Proteomes" id="UP000280296">
    <property type="component" value="Unassembled WGS sequence"/>
</dbReference>
<dbReference type="AlphaFoldDB" id="A0A432MG43"/>
<reference evidence="2 3" key="1">
    <citation type="submission" date="2018-12" db="EMBL/GenBank/DDBJ databases">
        <authorList>
            <person name="Toschakov S.V."/>
        </authorList>
    </citation>
    <scope>NUCLEOTIDE SEQUENCE [LARGE SCALE GENOMIC DNA]</scope>
    <source>
        <strain evidence="2 3">GM2012</strain>
    </source>
</reference>
<feature type="transmembrane region" description="Helical" evidence="1">
    <location>
        <begin position="50"/>
        <end position="73"/>
    </location>
</feature>
<gene>
    <name evidence="2" type="ORF">TsocGM_18400</name>
</gene>
<keyword evidence="1" id="KW-0812">Transmembrane</keyword>
<dbReference type="PROSITE" id="PS51257">
    <property type="entry name" value="PROKAR_LIPOPROTEIN"/>
    <property type="match status" value="1"/>
</dbReference>
<keyword evidence="1" id="KW-0472">Membrane</keyword>
<proteinExistence type="predicted"/>
<sequence length="86" mass="8896">MRGTGRAEGARLRAEGKSGGLAAVVLGCLRPTAARLVVILSGWGEEGEDPAMVLGGAFDVAAIGLVFTFPEFISFSDADPMRAVMK</sequence>
<evidence type="ECO:0000313" key="3">
    <source>
        <dbReference type="Proteomes" id="UP000280296"/>
    </source>
</evidence>
<protein>
    <submittedName>
        <fullName evidence="2">Uncharacterized protein</fullName>
    </submittedName>
</protein>
<dbReference type="RefSeq" id="WP_126726926.1">
    <property type="nucleotide sequence ID" value="NZ_RYZH01000039.1"/>
</dbReference>
<keyword evidence="3" id="KW-1185">Reference proteome</keyword>
<evidence type="ECO:0000313" key="2">
    <source>
        <dbReference type="EMBL" id="RUL85550.1"/>
    </source>
</evidence>
<organism evidence="2 3">
    <name type="scientific">Tautonia sociabilis</name>
    <dbReference type="NCBI Taxonomy" id="2080755"/>
    <lineage>
        <taxon>Bacteria</taxon>
        <taxon>Pseudomonadati</taxon>
        <taxon>Planctomycetota</taxon>
        <taxon>Planctomycetia</taxon>
        <taxon>Isosphaerales</taxon>
        <taxon>Isosphaeraceae</taxon>
        <taxon>Tautonia</taxon>
    </lineage>
</organism>
<dbReference type="EMBL" id="RYZH01000039">
    <property type="protein sequence ID" value="RUL85550.1"/>
    <property type="molecule type" value="Genomic_DNA"/>
</dbReference>
<name>A0A432MG43_9BACT</name>
<feature type="transmembrane region" description="Helical" evidence="1">
    <location>
        <begin position="21"/>
        <end position="44"/>
    </location>
</feature>